<evidence type="ECO:0000313" key="2">
    <source>
        <dbReference type="Proteomes" id="UP000736335"/>
    </source>
</evidence>
<dbReference type="AlphaFoldDB" id="A0A9P6HNG7"/>
<reference evidence="1" key="2">
    <citation type="submission" date="2020-11" db="EMBL/GenBank/DDBJ databases">
        <authorList>
            <consortium name="DOE Joint Genome Institute"/>
            <person name="Kuo A."/>
            <person name="Miyauchi S."/>
            <person name="Kiss E."/>
            <person name="Drula E."/>
            <person name="Kohler A."/>
            <person name="Sanchez-Garcia M."/>
            <person name="Andreopoulos B."/>
            <person name="Barry K.W."/>
            <person name="Bonito G."/>
            <person name="Buee M."/>
            <person name="Carver A."/>
            <person name="Chen C."/>
            <person name="Cichocki N."/>
            <person name="Clum A."/>
            <person name="Culley D."/>
            <person name="Crous P.W."/>
            <person name="Fauchery L."/>
            <person name="Girlanda M."/>
            <person name="Hayes R."/>
            <person name="Keri Z."/>
            <person name="Labutti K."/>
            <person name="Lipzen A."/>
            <person name="Lombard V."/>
            <person name="Magnuson J."/>
            <person name="Maillard F."/>
            <person name="Morin E."/>
            <person name="Murat C."/>
            <person name="Nolan M."/>
            <person name="Ohm R."/>
            <person name="Pangilinan J."/>
            <person name="Pereira M."/>
            <person name="Perotto S."/>
            <person name="Peter M."/>
            <person name="Riley R."/>
            <person name="Sitrit Y."/>
            <person name="Stielow B."/>
            <person name="Szollosi G."/>
            <person name="Zifcakova L."/>
            <person name="Stursova M."/>
            <person name="Spatafora J.W."/>
            <person name="Tedersoo L."/>
            <person name="Vaario L.-M."/>
            <person name="Yamada A."/>
            <person name="Yan M."/>
            <person name="Wang P."/>
            <person name="Xu J."/>
            <person name="Bruns T."/>
            <person name="Baldrian P."/>
            <person name="Vilgalys R."/>
            <person name="Henrissat B."/>
            <person name="Grigoriev I.V."/>
            <person name="Hibbett D."/>
            <person name="Nagy L.G."/>
            <person name="Martin F.M."/>
        </authorList>
    </citation>
    <scope>NUCLEOTIDE SEQUENCE</scope>
    <source>
        <strain evidence="1">UH-Tt-Lm1</strain>
    </source>
</reference>
<reference evidence="1" key="1">
    <citation type="journal article" date="2020" name="Nat. Commun.">
        <title>Large-scale genome sequencing of mycorrhizal fungi provides insights into the early evolution of symbiotic traits.</title>
        <authorList>
            <person name="Miyauchi S."/>
            <person name="Kiss E."/>
            <person name="Kuo A."/>
            <person name="Drula E."/>
            <person name="Kohler A."/>
            <person name="Sanchez-Garcia M."/>
            <person name="Morin E."/>
            <person name="Andreopoulos B."/>
            <person name="Barry K.W."/>
            <person name="Bonito G."/>
            <person name="Buee M."/>
            <person name="Carver A."/>
            <person name="Chen C."/>
            <person name="Cichocki N."/>
            <person name="Clum A."/>
            <person name="Culley D."/>
            <person name="Crous P.W."/>
            <person name="Fauchery L."/>
            <person name="Girlanda M."/>
            <person name="Hayes R.D."/>
            <person name="Keri Z."/>
            <person name="LaButti K."/>
            <person name="Lipzen A."/>
            <person name="Lombard V."/>
            <person name="Magnuson J."/>
            <person name="Maillard F."/>
            <person name="Murat C."/>
            <person name="Nolan M."/>
            <person name="Ohm R.A."/>
            <person name="Pangilinan J."/>
            <person name="Pereira M.F."/>
            <person name="Perotto S."/>
            <person name="Peter M."/>
            <person name="Pfister S."/>
            <person name="Riley R."/>
            <person name="Sitrit Y."/>
            <person name="Stielow J.B."/>
            <person name="Szollosi G."/>
            <person name="Zifcakova L."/>
            <person name="Stursova M."/>
            <person name="Spatafora J.W."/>
            <person name="Tedersoo L."/>
            <person name="Vaario L.M."/>
            <person name="Yamada A."/>
            <person name="Yan M."/>
            <person name="Wang P."/>
            <person name="Xu J."/>
            <person name="Bruns T."/>
            <person name="Baldrian P."/>
            <person name="Vilgalys R."/>
            <person name="Dunand C."/>
            <person name="Henrissat B."/>
            <person name="Grigoriev I.V."/>
            <person name="Hibbett D."/>
            <person name="Nagy L.G."/>
            <person name="Martin F.M."/>
        </authorList>
    </citation>
    <scope>NUCLEOTIDE SEQUENCE</scope>
    <source>
        <strain evidence="1">UH-Tt-Lm1</strain>
    </source>
</reference>
<gene>
    <name evidence="1" type="ORF">BJ322DRAFT_386955</name>
</gene>
<name>A0A9P6HNG7_9AGAM</name>
<proteinExistence type="predicted"/>
<dbReference type="EMBL" id="WIUZ02000002">
    <property type="protein sequence ID" value="KAF9790406.1"/>
    <property type="molecule type" value="Genomic_DNA"/>
</dbReference>
<protein>
    <submittedName>
        <fullName evidence="1">Uncharacterized protein</fullName>
    </submittedName>
</protein>
<sequence length="151" mass="17368">MLSGSRVSENPDAVPKPRKIWRSKCTKNHFARAMQSPRTKAVTPHETPQSPRTELVSHLARFVSHIARTPGLLLREIPTFFRMNPKVSSLFRRFVRYVEVVPGRYTHFSGLRNGLGIFRDRDPINSSVFRFIFPLFRLALPQTDIRILAGV</sequence>
<dbReference type="Proteomes" id="UP000736335">
    <property type="component" value="Unassembled WGS sequence"/>
</dbReference>
<accession>A0A9P6HNG7</accession>
<keyword evidence="2" id="KW-1185">Reference proteome</keyword>
<organism evidence="1 2">
    <name type="scientific">Thelephora terrestris</name>
    <dbReference type="NCBI Taxonomy" id="56493"/>
    <lineage>
        <taxon>Eukaryota</taxon>
        <taxon>Fungi</taxon>
        <taxon>Dikarya</taxon>
        <taxon>Basidiomycota</taxon>
        <taxon>Agaricomycotina</taxon>
        <taxon>Agaricomycetes</taxon>
        <taxon>Thelephorales</taxon>
        <taxon>Thelephoraceae</taxon>
        <taxon>Thelephora</taxon>
    </lineage>
</organism>
<evidence type="ECO:0000313" key="1">
    <source>
        <dbReference type="EMBL" id="KAF9790406.1"/>
    </source>
</evidence>
<comment type="caution">
    <text evidence="1">The sequence shown here is derived from an EMBL/GenBank/DDBJ whole genome shotgun (WGS) entry which is preliminary data.</text>
</comment>